<comment type="caution">
    <text evidence="2">The sequence shown here is derived from an EMBL/GenBank/DDBJ whole genome shotgun (WGS) entry which is preliminary data.</text>
</comment>
<reference evidence="2 3" key="1">
    <citation type="submission" date="2020-08" db="EMBL/GenBank/DDBJ databases">
        <title>Novel species isolated from subtropical streams in China.</title>
        <authorList>
            <person name="Lu H."/>
        </authorList>
    </citation>
    <scope>NUCLEOTIDE SEQUENCE [LARGE SCALE GENOMIC DNA]</scope>
    <source>
        <strain evidence="2 3">NL8W</strain>
    </source>
</reference>
<sequence length="647" mass="72012">MGKPTIPTPIKPGPGSIVQPSQAASPAPPEIAAPYTIPAPRTTNRQATETALRSLLDANLLIERAKIVTPADIGRLQAELGIQNYPVEARIKFYFNAIEAHRSRYTGDIDNLYELLAFEFNALADEHAFPFLESLLRTGIDKVKKMKDVAEQSPVVGQNARWTGVLKLLLNYEKQGANLRSANASSSQTESPWLVHWNRAKFLVEKDRIIPAETQARLFKYDQHSSYGGYPDADPQPQAVGSHELKELVWEEFKSEGSCASINILDGAIFTWGRGFAGLGGGLLSLLAKMYADPDFQHLFQAVGIQVLQISIKKVKSDVLHIVTSDGAIQGKDALVWNYIKSNRALILFFIALGEMKVMPLQLSKTQDYYRQKNVDLQFAEICNRNPIFKVPDAQLALWKQDFAYNPALNNAGDSEVQKKNAAAKSSYECYVRFLAHLFHWLPVFGQDAVRSKENKQPKLFSLNILKDENGQYYKASIHNTLLQFADRAADDPINQAWTDIGGLAPNEQIKIFYNSLKKTRTVLDENGNTGPKKKQTNVAPLIMDSGHFPVFGLRRNKNASPLESGPVNAFIAQGLTNGKVIEFSTIELFDNAKPELGYQVNELKTGRVIKLNRMEFQGAAIYYKFSPPKKSGDHPTITGGYVIKAI</sequence>
<gene>
    <name evidence="2" type="ORF">H8L47_10975</name>
</gene>
<name>A0ABR6Z8S8_9BURK</name>
<evidence type="ECO:0000256" key="1">
    <source>
        <dbReference type="SAM" id="MobiDB-lite"/>
    </source>
</evidence>
<evidence type="ECO:0000313" key="2">
    <source>
        <dbReference type="EMBL" id="MBC3908078.1"/>
    </source>
</evidence>
<dbReference type="Proteomes" id="UP000646911">
    <property type="component" value="Unassembled WGS sequence"/>
</dbReference>
<dbReference type="RefSeq" id="WP_186953627.1">
    <property type="nucleotide sequence ID" value="NZ_JACOFX010000004.1"/>
</dbReference>
<evidence type="ECO:0000313" key="3">
    <source>
        <dbReference type="Proteomes" id="UP000646911"/>
    </source>
</evidence>
<keyword evidence="3" id="KW-1185">Reference proteome</keyword>
<proteinExistence type="predicted"/>
<protein>
    <submittedName>
        <fullName evidence="2">Uncharacterized protein</fullName>
    </submittedName>
</protein>
<organism evidence="2 3">
    <name type="scientific">Undibacterium umbellatum</name>
    <dbReference type="NCBI Taxonomy" id="2762300"/>
    <lineage>
        <taxon>Bacteria</taxon>
        <taxon>Pseudomonadati</taxon>
        <taxon>Pseudomonadota</taxon>
        <taxon>Betaproteobacteria</taxon>
        <taxon>Burkholderiales</taxon>
        <taxon>Oxalobacteraceae</taxon>
        <taxon>Undibacterium</taxon>
    </lineage>
</organism>
<feature type="compositionally biased region" description="Low complexity" evidence="1">
    <location>
        <begin position="13"/>
        <end position="25"/>
    </location>
</feature>
<accession>A0ABR6Z8S8</accession>
<feature type="region of interest" description="Disordered" evidence="1">
    <location>
        <begin position="1"/>
        <end position="44"/>
    </location>
</feature>
<feature type="compositionally biased region" description="Pro residues" evidence="1">
    <location>
        <begin position="1"/>
        <end position="12"/>
    </location>
</feature>
<dbReference type="EMBL" id="JACOFX010000004">
    <property type="protein sequence ID" value="MBC3908078.1"/>
    <property type="molecule type" value="Genomic_DNA"/>
</dbReference>